<organism evidence="1 2">
    <name type="scientific">Pseudomonas asplenii</name>
    <dbReference type="NCBI Taxonomy" id="53407"/>
    <lineage>
        <taxon>Bacteria</taxon>
        <taxon>Pseudomonadati</taxon>
        <taxon>Pseudomonadota</taxon>
        <taxon>Gammaproteobacteria</taxon>
        <taxon>Pseudomonadales</taxon>
        <taxon>Pseudomonadaceae</taxon>
        <taxon>Pseudomonas</taxon>
    </lineage>
</organism>
<protein>
    <recommendedName>
        <fullName evidence="3">Tail fiber protein</fullName>
    </recommendedName>
</protein>
<evidence type="ECO:0000313" key="2">
    <source>
        <dbReference type="Proteomes" id="UP000037931"/>
    </source>
</evidence>
<accession>A0A0M9GC27</accession>
<dbReference type="RefSeq" id="WP_054064706.1">
    <property type="nucleotide sequence ID" value="NZ_JSYZ01000034.1"/>
</dbReference>
<sequence>MSLIYRCFGTVGTANFYCSYYEEDYVPPEGQVEVAGWPPTTGPDRFGAWIVQADGTFVWQKYPDPPFNVVYHEGKLKNSDTLLELDPSTLPGQVAARLNDAEATLGSIADVMAAEVLSAHDYAQQALQSANAAGQSKTAVDNALAALPAPTQFEVVSVTLGAGGTGTATFAKTYATAPIVIPFTRFVGQQSFTAVPGNPTKTSVTVTGRRSRGTLLLSAGPFEDAVAGDVVQLFVIGR</sequence>
<keyword evidence="2" id="KW-1185">Reference proteome</keyword>
<dbReference type="Proteomes" id="UP000037931">
    <property type="component" value="Unassembled WGS sequence"/>
</dbReference>
<evidence type="ECO:0000313" key="1">
    <source>
        <dbReference type="EMBL" id="KPA87271.1"/>
    </source>
</evidence>
<dbReference type="PATRIC" id="fig|50340.43.peg.4415"/>
<dbReference type="STRING" id="50340.PF66_06181"/>
<name>A0A0M9GC27_9PSED</name>
<reference evidence="1 2" key="1">
    <citation type="journal article" date="2015" name="PLoS ONE">
        <title>Rice-Infecting Pseudomonas Genomes Are Highly Accessorized and Harbor Multiple Putative Virulence Mechanisms to Cause Sheath Brown Rot.</title>
        <authorList>
            <person name="Quibod I.L."/>
            <person name="Grande G."/>
            <person name="Oreiro E.G."/>
            <person name="Borja F.N."/>
            <person name="Dossa G.S."/>
            <person name="Mauleon R."/>
            <person name="Cruz C.V."/>
            <person name="Oliva R."/>
        </authorList>
    </citation>
    <scope>NUCLEOTIDE SEQUENCE [LARGE SCALE GENOMIC DNA]</scope>
    <source>
        <strain evidence="1 2">IRRI 6609</strain>
    </source>
</reference>
<dbReference type="OrthoDB" id="7032187at2"/>
<proteinExistence type="predicted"/>
<evidence type="ECO:0008006" key="3">
    <source>
        <dbReference type="Google" id="ProtNLM"/>
    </source>
</evidence>
<comment type="caution">
    <text evidence="1">The sequence shown here is derived from an EMBL/GenBank/DDBJ whole genome shotgun (WGS) entry which is preliminary data.</text>
</comment>
<gene>
    <name evidence="1" type="ORF">PF66_06181</name>
</gene>
<dbReference type="AlphaFoldDB" id="A0A0M9GC27"/>
<dbReference type="EMBL" id="JSYZ01000034">
    <property type="protein sequence ID" value="KPA87271.1"/>
    <property type="molecule type" value="Genomic_DNA"/>
</dbReference>